<keyword evidence="9" id="KW-1185">Reference proteome</keyword>
<comment type="similarity">
    <text evidence="2 6">Belongs to the anoctamin family.</text>
</comment>
<dbReference type="AlphaFoldDB" id="A0A6H5G1N5"/>
<evidence type="ECO:0000256" key="6">
    <source>
        <dbReference type="RuleBase" id="RU280814"/>
    </source>
</evidence>
<evidence type="ECO:0000256" key="2">
    <source>
        <dbReference type="ARBA" id="ARBA00009671"/>
    </source>
</evidence>
<dbReference type="OrthoDB" id="296386at2759"/>
<keyword evidence="4 6" id="KW-1133">Transmembrane helix</keyword>
<comment type="caution">
    <text evidence="6">Lacks conserved residue(s) required for the propagation of feature annotation.</text>
</comment>
<evidence type="ECO:0000259" key="7">
    <source>
        <dbReference type="Pfam" id="PF04547"/>
    </source>
</evidence>
<reference evidence="8 9" key="1">
    <citation type="submission" date="2020-02" db="EMBL/GenBank/DDBJ databases">
        <authorList>
            <person name="Ferguson B K."/>
        </authorList>
    </citation>
    <scope>NUCLEOTIDE SEQUENCE [LARGE SCALE GENOMIC DNA]</scope>
</reference>
<evidence type="ECO:0000313" key="8">
    <source>
        <dbReference type="EMBL" id="CAA9995487.1"/>
    </source>
</evidence>
<evidence type="ECO:0000256" key="5">
    <source>
        <dbReference type="ARBA" id="ARBA00023136"/>
    </source>
</evidence>
<keyword evidence="3 6" id="KW-0812">Transmembrane</keyword>
<dbReference type="PANTHER" id="PTHR12308:SF74">
    <property type="entry name" value="ANOCTAMIN"/>
    <property type="match status" value="1"/>
</dbReference>
<dbReference type="GO" id="GO:0005886">
    <property type="term" value="C:plasma membrane"/>
    <property type="evidence" value="ECO:0007669"/>
    <property type="project" value="TreeGrafter"/>
</dbReference>
<evidence type="ECO:0000256" key="3">
    <source>
        <dbReference type="ARBA" id="ARBA00022692"/>
    </source>
</evidence>
<gene>
    <name evidence="8" type="ORF">NTEN_LOCUS2278</name>
</gene>
<dbReference type="GO" id="GO:0005254">
    <property type="term" value="F:chloride channel activity"/>
    <property type="evidence" value="ECO:0007669"/>
    <property type="project" value="TreeGrafter"/>
</dbReference>
<organism evidence="8 9">
    <name type="scientific">Nesidiocoris tenuis</name>
    <dbReference type="NCBI Taxonomy" id="355587"/>
    <lineage>
        <taxon>Eukaryota</taxon>
        <taxon>Metazoa</taxon>
        <taxon>Ecdysozoa</taxon>
        <taxon>Arthropoda</taxon>
        <taxon>Hexapoda</taxon>
        <taxon>Insecta</taxon>
        <taxon>Pterygota</taxon>
        <taxon>Neoptera</taxon>
        <taxon>Paraneoptera</taxon>
        <taxon>Hemiptera</taxon>
        <taxon>Heteroptera</taxon>
        <taxon>Panheteroptera</taxon>
        <taxon>Cimicomorpha</taxon>
        <taxon>Miridae</taxon>
        <taxon>Dicyphina</taxon>
        <taxon>Nesidiocoris</taxon>
    </lineage>
</organism>
<name>A0A6H5G1N5_9HEMI</name>
<feature type="domain" description="Anoctamin transmembrane" evidence="7">
    <location>
        <begin position="86"/>
        <end position="150"/>
    </location>
</feature>
<dbReference type="Pfam" id="PF04547">
    <property type="entry name" value="Anoctamin"/>
    <property type="match status" value="1"/>
</dbReference>
<dbReference type="PANTHER" id="PTHR12308">
    <property type="entry name" value="ANOCTAMIN"/>
    <property type="match status" value="1"/>
</dbReference>
<comment type="subcellular location">
    <subcellularLocation>
        <location evidence="1 6">Membrane</location>
        <topology evidence="1 6">Multi-pass membrane protein</topology>
    </subcellularLocation>
</comment>
<dbReference type="InterPro" id="IPR049452">
    <property type="entry name" value="Anoctamin_TM"/>
</dbReference>
<sequence length="154" mass="17750">MESSNKSIHSTMRRSSGNLDLNGTAHSSLRSLTFWRRKCSELAYIWGTITMTSFDEPRANFRGHMGIDAVTGKLLPQAPRFQTHMKDPYDDYLELFVQFGYVFLFSAVYPMAAFWAFANNCLEIRTDAFKLCRIYQRPMARKVKDIGAWQVSEA</sequence>
<feature type="transmembrane region" description="Helical" evidence="6">
    <location>
        <begin position="95"/>
        <end position="117"/>
    </location>
</feature>
<dbReference type="EMBL" id="CADCXU010003376">
    <property type="protein sequence ID" value="CAA9995487.1"/>
    <property type="molecule type" value="Genomic_DNA"/>
</dbReference>
<dbReference type="Proteomes" id="UP000479000">
    <property type="component" value="Unassembled WGS sequence"/>
</dbReference>
<evidence type="ECO:0000256" key="4">
    <source>
        <dbReference type="ARBA" id="ARBA00022989"/>
    </source>
</evidence>
<dbReference type="InterPro" id="IPR007632">
    <property type="entry name" value="Anoctamin"/>
</dbReference>
<evidence type="ECO:0000313" key="9">
    <source>
        <dbReference type="Proteomes" id="UP000479000"/>
    </source>
</evidence>
<protein>
    <recommendedName>
        <fullName evidence="6">Anoctamin</fullName>
    </recommendedName>
</protein>
<proteinExistence type="inferred from homology"/>
<evidence type="ECO:0000256" key="1">
    <source>
        <dbReference type="ARBA" id="ARBA00004141"/>
    </source>
</evidence>
<keyword evidence="5 6" id="KW-0472">Membrane</keyword>
<accession>A0A6H5G1N5</accession>